<feature type="transmembrane region" description="Helical" evidence="7">
    <location>
        <begin position="108"/>
        <end position="129"/>
    </location>
</feature>
<evidence type="ECO:0000256" key="3">
    <source>
        <dbReference type="ARBA" id="ARBA00022692"/>
    </source>
</evidence>
<dbReference type="Proteomes" id="UP000661025">
    <property type="component" value="Unassembled WGS sequence"/>
</dbReference>
<dbReference type="GO" id="GO:0005886">
    <property type="term" value="C:plasma membrane"/>
    <property type="evidence" value="ECO:0007669"/>
    <property type="project" value="UniProtKB-SubCell"/>
</dbReference>
<evidence type="ECO:0000256" key="2">
    <source>
        <dbReference type="ARBA" id="ARBA00022475"/>
    </source>
</evidence>
<dbReference type="Gene3D" id="1.20.1250.20">
    <property type="entry name" value="MFS general substrate transporter like domains"/>
    <property type="match status" value="1"/>
</dbReference>
<feature type="region of interest" description="Disordered" evidence="6">
    <location>
        <begin position="427"/>
        <end position="447"/>
    </location>
</feature>
<comment type="caution">
    <text evidence="9">The sequence shown here is derived from an EMBL/GenBank/DDBJ whole genome shotgun (WGS) entry which is preliminary data.</text>
</comment>
<dbReference type="PANTHER" id="PTHR23513">
    <property type="entry name" value="INTEGRAL MEMBRANE EFFLUX PROTEIN-RELATED"/>
    <property type="match status" value="1"/>
</dbReference>
<feature type="transmembrane region" description="Helical" evidence="7">
    <location>
        <begin position="81"/>
        <end position="102"/>
    </location>
</feature>
<proteinExistence type="predicted"/>
<sequence>MTAAAKELSLFRQGNFLLLWSSQSISLFGAQLTYVALPLTAVVILHATPMESGILGALTTLPFLLFGLGVGALLDRRTRRPVLIAADVVRAVALAWIPIAYALDVLSIPQLFVVAFVVGTMTVLFDLAYQSYLPTTIGRARMMEANAKMQVSESMAEVVGPGAAGALIGLLSAPLVIAADAVSYLLSSVAVLKLPPDESPAGNKEQGESAPSLWMSIREGVDVVRRHPILRWCTAAAVLANLFESALLSVFFLFLIRDVGLGSTQVGLIVAVGGAGAVVGALFVERLTRLLGAGPMLVAAMALPGIGYLLLGSVHGASVWTVGVAATANFVALFGLPIFNVTVISFRQVVTPDHLLGRVNATVRTFAWSALSLGSLMGGALGSTLGLRGTVLVSACGGFLASLLLFFSPLRSVRQLNEAEAAEAESTTDLALRADAEEFSESLRGPR</sequence>
<protein>
    <submittedName>
        <fullName evidence="9">MFS transporter</fullName>
    </submittedName>
</protein>
<keyword evidence="3 7" id="KW-0812">Transmembrane</keyword>
<dbReference type="PANTHER" id="PTHR23513:SF6">
    <property type="entry name" value="MAJOR FACILITATOR SUPERFAMILY ASSOCIATED DOMAIN-CONTAINING PROTEIN"/>
    <property type="match status" value="1"/>
</dbReference>
<dbReference type="GO" id="GO:0022857">
    <property type="term" value="F:transmembrane transporter activity"/>
    <property type="evidence" value="ECO:0007669"/>
    <property type="project" value="InterPro"/>
</dbReference>
<keyword evidence="4 7" id="KW-1133">Transmembrane helix</keyword>
<feature type="transmembrane region" description="Helical" evidence="7">
    <location>
        <begin position="53"/>
        <end position="74"/>
    </location>
</feature>
<feature type="transmembrane region" description="Helical" evidence="7">
    <location>
        <begin position="25"/>
        <end position="47"/>
    </location>
</feature>
<name>A0A927L5Y8_9ACTN</name>
<dbReference type="PROSITE" id="PS50850">
    <property type="entry name" value="MFS"/>
    <property type="match status" value="1"/>
</dbReference>
<dbReference type="SUPFAM" id="SSF103473">
    <property type="entry name" value="MFS general substrate transporter"/>
    <property type="match status" value="1"/>
</dbReference>
<feature type="transmembrane region" description="Helical" evidence="7">
    <location>
        <begin position="235"/>
        <end position="256"/>
    </location>
</feature>
<evidence type="ECO:0000313" key="10">
    <source>
        <dbReference type="Proteomes" id="UP000661025"/>
    </source>
</evidence>
<evidence type="ECO:0000256" key="6">
    <source>
        <dbReference type="SAM" id="MobiDB-lite"/>
    </source>
</evidence>
<keyword evidence="2" id="KW-1003">Cell membrane</keyword>
<accession>A0A927L5Y8</accession>
<dbReference type="InterPro" id="IPR020846">
    <property type="entry name" value="MFS_dom"/>
</dbReference>
<dbReference type="RefSeq" id="WP_192362570.1">
    <property type="nucleotide sequence ID" value="NZ_CP119182.1"/>
</dbReference>
<organism evidence="9 10">
    <name type="scientific">Streptomyces caniscabiei</name>
    <dbReference type="NCBI Taxonomy" id="2746961"/>
    <lineage>
        <taxon>Bacteria</taxon>
        <taxon>Bacillati</taxon>
        <taxon>Actinomycetota</taxon>
        <taxon>Actinomycetes</taxon>
        <taxon>Kitasatosporales</taxon>
        <taxon>Streptomycetaceae</taxon>
        <taxon>Streptomyces</taxon>
    </lineage>
</organism>
<dbReference type="AlphaFoldDB" id="A0A927L5Y8"/>
<evidence type="ECO:0000256" key="5">
    <source>
        <dbReference type="ARBA" id="ARBA00023136"/>
    </source>
</evidence>
<evidence type="ECO:0000256" key="7">
    <source>
        <dbReference type="SAM" id="Phobius"/>
    </source>
</evidence>
<dbReference type="GeneID" id="79931832"/>
<feature type="transmembrane region" description="Helical" evidence="7">
    <location>
        <begin position="391"/>
        <end position="410"/>
    </location>
</feature>
<feature type="domain" description="Major facilitator superfamily (MFS) profile" evidence="8">
    <location>
        <begin position="230"/>
        <end position="447"/>
    </location>
</feature>
<feature type="transmembrane region" description="Helical" evidence="7">
    <location>
        <begin position="262"/>
        <end position="283"/>
    </location>
</feature>
<feature type="transmembrane region" description="Helical" evidence="7">
    <location>
        <begin position="365"/>
        <end position="385"/>
    </location>
</feature>
<evidence type="ECO:0000313" key="9">
    <source>
        <dbReference type="EMBL" id="MBD9725899.1"/>
    </source>
</evidence>
<dbReference type="InterPro" id="IPR011701">
    <property type="entry name" value="MFS"/>
</dbReference>
<reference evidence="9" key="1">
    <citation type="submission" date="2020-09" db="EMBL/GenBank/DDBJ databases">
        <title>Streptomyces canutascabiei sp. nov., which causes potato common scab and is distributed across the world.</title>
        <authorList>
            <person name="Nguyen H.P."/>
            <person name="Weisberg A.J."/>
            <person name="Chang J.H."/>
            <person name="Clarke C.R."/>
        </authorList>
    </citation>
    <scope>NUCLEOTIDE SEQUENCE</scope>
    <source>
        <strain evidence="9">ID-01-6.2a</strain>
    </source>
</reference>
<evidence type="ECO:0000256" key="1">
    <source>
        <dbReference type="ARBA" id="ARBA00004651"/>
    </source>
</evidence>
<evidence type="ECO:0000259" key="8">
    <source>
        <dbReference type="PROSITE" id="PS50850"/>
    </source>
</evidence>
<comment type="subcellular location">
    <subcellularLocation>
        <location evidence="1">Cell membrane</location>
        <topology evidence="1">Multi-pass membrane protein</topology>
    </subcellularLocation>
</comment>
<feature type="transmembrane region" description="Helical" evidence="7">
    <location>
        <begin position="317"/>
        <end position="344"/>
    </location>
</feature>
<gene>
    <name evidence="9" type="ORF">IHE70_22280</name>
</gene>
<dbReference type="CDD" id="cd06173">
    <property type="entry name" value="MFS_MefA_like"/>
    <property type="match status" value="1"/>
</dbReference>
<keyword evidence="5 7" id="KW-0472">Membrane</keyword>
<feature type="transmembrane region" description="Helical" evidence="7">
    <location>
        <begin position="290"/>
        <end position="311"/>
    </location>
</feature>
<dbReference type="Pfam" id="PF07690">
    <property type="entry name" value="MFS_1"/>
    <property type="match status" value="1"/>
</dbReference>
<dbReference type="EMBL" id="JACYXT010000009">
    <property type="protein sequence ID" value="MBD9725899.1"/>
    <property type="molecule type" value="Genomic_DNA"/>
</dbReference>
<dbReference type="InterPro" id="IPR036259">
    <property type="entry name" value="MFS_trans_sf"/>
</dbReference>
<evidence type="ECO:0000256" key="4">
    <source>
        <dbReference type="ARBA" id="ARBA00022989"/>
    </source>
</evidence>